<evidence type="ECO:0000313" key="2">
    <source>
        <dbReference type="Proteomes" id="UP000284531"/>
    </source>
</evidence>
<dbReference type="EMBL" id="RAPQ01000008">
    <property type="protein sequence ID" value="RKE04617.1"/>
    <property type="molecule type" value="Genomic_DNA"/>
</dbReference>
<organism evidence="1 2">
    <name type="scientific">Marinifilum flexuosum</name>
    <dbReference type="NCBI Taxonomy" id="1117708"/>
    <lineage>
        <taxon>Bacteria</taxon>
        <taxon>Pseudomonadati</taxon>
        <taxon>Bacteroidota</taxon>
        <taxon>Bacteroidia</taxon>
        <taxon>Marinilabiliales</taxon>
        <taxon>Marinifilaceae</taxon>
    </lineage>
</organism>
<gene>
    <name evidence="1" type="ORF">BXY64_1644</name>
</gene>
<sequence length="63" mass="7087">MIQQPRFMTQKSVGMIQSVLVDNTEQDVYDTKSSGDDTATSVYDTEKCGDNTKMFVDDTKQDV</sequence>
<keyword evidence="2" id="KW-1185">Reference proteome</keyword>
<proteinExistence type="predicted"/>
<name>A0A419XA30_9BACT</name>
<dbReference type="AlphaFoldDB" id="A0A419XA30"/>
<evidence type="ECO:0000313" key="1">
    <source>
        <dbReference type="EMBL" id="RKE04617.1"/>
    </source>
</evidence>
<accession>A0A419XA30</accession>
<protein>
    <submittedName>
        <fullName evidence="1">Uncharacterized protein</fullName>
    </submittedName>
</protein>
<comment type="caution">
    <text evidence="1">The sequence shown here is derived from an EMBL/GenBank/DDBJ whole genome shotgun (WGS) entry which is preliminary data.</text>
</comment>
<reference evidence="1 2" key="1">
    <citation type="submission" date="2018-09" db="EMBL/GenBank/DDBJ databases">
        <title>Genomic Encyclopedia of Archaeal and Bacterial Type Strains, Phase II (KMG-II): from individual species to whole genera.</title>
        <authorList>
            <person name="Goeker M."/>
        </authorList>
    </citation>
    <scope>NUCLEOTIDE SEQUENCE [LARGE SCALE GENOMIC DNA]</scope>
    <source>
        <strain evidence="1 2">DSM 21950</strain>
    </source>
</reference>
<dbReference type="Proteomes" id="UP000284531">
    <property type="component" value="Unassembled WGS sequence"/>
</dbReference>